<accession>A0ABT6HYL9</accession>
<proteinExistence type="predicted"/>
<protein>
    <submittedName>
        <fullName evidence="2">Uncharacterized protein</fullName>
    </submittedName>
</protein>
<evidence type="ECO:0000313" key="3">
    <source>
        <dbReference type="Proteomes" id="UP001223144"/>
    </source>
</evidence>
<dbReference type="InterPro" id="IPR013762">
    <property type="entry name" value="Integrase-like_cat_sf"/>
</dbReference>
<comment type="caution">
    <text evidence="2">The sequence shown here is derived from an EMBL/GenBank/DDBJ whole genome shotgun (WGS) entry which is preliminary data.</text>
</comment>
<sequence>MVAPQALAVDDRGDRPVVCIAEAIPACAEHVLPVNSHTYEPIRTARDTAALRLNSLELHPIDGIYVRVGESKADRDNVLPDVVVLHFRRTSSICALWGTGSPMGLVAASTTEDARKRRRTIMRQLYRYQLGAHVFRVGDRAGLISGADLASSAPLLRATYRNRRDIRIQEAGVSGDALHAMLHRRMEEAGMDPSAYVFHRLRAGHVTQARRNGASTEGIMRAGRWRKPLNVYDREFNPVARNWVMLLGL</sequence>
<dbReference type="Gene3D" id="1.10.443.10">
    <property type="entry name" value="Intergrase catalytic core"/>
    <property type="match status" value="1"/>
</dbReference>
<organism evidence="2 3">
    <name type="scientific">Streptomyces chengmaiensis</name>
    <dbReference type="NCBI Taxonomy" id="3040919"/>
    <lineage>
        <taxon>Bacteria</taxon>
        <taxon>Bacillati</taxon>
        <taxon>Actinomycetota</taxon>
        <taxon>Actinomycetes</taxon>
        <taxon>Kitasatosporales</taxon>
        <taxon>Streptomycetaceae</taxon>
        <taxon>Streptomyces</taxon>
    </lineage>
</organism>
<dbReference type="EMBL" id="JARWBG010000085">
    <property type="protein sequence ID" value="MDH2393808.1"/>
    <property type="molecule type" value="Genomic_DNA"/>
</dbReference>
<gene>
    <name evidence="2" type="ORF">QCN29_34635</name>
</gene>
<keyword evidence="1" id="KW-0233">DNA recombination</keyword>
<keyword evidence="3" id="KW-1185">Reference proteome</keyword>
<evidence type="ECO:0000256" key="1">
    <source>
        <dbReference type="ARBA" id="ARBA00023172"/>
    </source>
</evidence>
<name>A0ABT6HYL9_9ACTN</name>
<dbReference type="InterPro" id="IPR011010">
    <property type="entry name" value="DNA_brk_join_enz"/>
</dbReference>
<reference evidence="2 3" key="1">
    <citation type="submission" date="2023-04" db="EMBL/GenBank/DDBJ databases">
        <title>Streptomyces chengmaiensis sp. nov. isolated from the stem of mangrove plant in Hainan.</title>
        <authorList>
            <person name="Huang X."/>
            <person name="Zhou S."/>
            <person name="Chu X."/>
            <person name="Xie Y."/>
            <person name="Lin Y."/>
        </authorList>
    </citation>
    <scope>NUCLEOTIDE SEQUENCE [LARGE SCALE GENOMIC DNA]</scope>
    <source>
        <strain evidence="2 3">HNM0663</strain>
    </source>
</reference>
<dbReference type="Proteomes" id="UP001223144">
    <property type="component" value="Unassembled WGS sequence"/>
</dbReference>
<dbReference type="SUPFAM" id="SSF56349">
    <property type="entry name" value="DNA breaking-rejoining enzymes"/>
    <property type="match status" value="1"/>
</dbReference>
<evidence type="ECO:0000313" key="2">
    <source>
        <dbReference type="EMBL" id="MDH2393808.1"/>
    </source>
</evidence>
<dbReference type="RefSeq" id="WP_279933157.1">
    <property type="nucleotide sequence ID" value="NZ_JARWBG010000085.1"/>
</dbReference>